<dbReference type="OrthoDB" id="9813630at2"/>
<name>A0A212TG10_9MICO</name>
<evidence type="ECO:0000313" key="3">
    <source>
        <dbReference type="Proteomes" id="UP000198122"/>
    </source>
</evidence>
<dbReference type="InterPro" id="IPR029068">
    <property type="entry name" value="Glyas_Bleomycin-R_OHBP_Dase"/>
</dbReference>
<dbReference type="AlphaFoldDB" id="A0A212TG10"/>
<keyword evidence="2" id="KW-0223">Dioxygenase</keyword>
<gene>
    <name evidence="2" type="ORF">SAMN05445756_1175</name>
</gene>
<protein>
    <submittedName>
        <fullName evidence="2">Catechol 2,3-dioxygenase</fullName>
    </submittedName>
</protein>
<dbReference type="InterPro" id="IPR037523">
    <property type="entry name" value="VOC_core"/>
</dbReference>
<sequence length="137" mass="14840">MTATPLPYASEPVASPFGYGIHHVQLAIPPGAEDEARSFYIDLLGLLEVAKPPVLAARGGLWVRADRLEIHLGIEQDFRAAAKAHPGILVTDLDALDGHLTGQGVATTWDANFPGMRRFYVHDPFGNRIEFLQPATG</sequence>
<reference evidence="2 3" key="1">
    <citation type="submission" date="2017-06" db="EMBL/GenBank/DDBJ databases">
        <authorList>
            <person name="Kim H.J."/>
            <person name="Triplett B.A."/>
        </authorList>
    </citation>
    <scope>NUCLEOTIDE SEQUENCE [LARGE SCALE GENOMIC DNA]</scope>
    <source>
        <strain evidence="2 3">DSM 22179</strain>
    </source>
</reference>
<evidence type="ECO:0000313" key="2">
    <source>
        <dbReference type="EMBL" id="SNC64751.1"/>
    </source>
</evidence>
<dbReference type="EMBL" id="FYEZ01000001">
    <property type="protein sequence ID" value="SNC64751.1"/>
    <property type="molecule type" value="Genomic_DNA"/>
</dbReference>
<dbReference type="PANTHER" id="PTHR39175">
    <property type="entry name" value="FAMILY PROTEIN, PUTATIVE (AFU_ORTHOLOGUE AFUA_3G15060)-RELATED"/>
    <property type="match status" value="1"/>
</dbReference>
<dbReference type="Proteomes" id="UP000198122">
    <property type="component" value="Unassembled WGS sequence"/>
</dbReference>
<dbReference type="RefSeq" id="WP_088818057.1">
    <property type="nucleotide sequence ID" value="NZ_FYEZ01000001.1"/>
</dbReference>
<dbReference type="GO" id="GO:0051213">
    <property type="term" value="F:dioxygenase activity"/>
    <property type="evidence" value="ECO:0007669"/>
    <property type="project" value="UniProtKB-KW"/>
</dbReference>
<dbReference type="Gene3D" id="3.10.180.10">
    <property type="entry name" value="2,3-Dihydroxybiphenyl 1,2-Dioxygenase, domain 1"/>
    <property type="match status" value="1"/>
</dbReference>
<keyword evidence="2" id="KW-0560">Oxidoreductase</keyword>
<dbReference type="PANTHER" id="PTHR39175:SF1">
    <property type="entry name" value="FAMILY PROTEIN, PUTATIVE (AFU_ORTHOLOGUE AFUA_3G15060)-RELATED"/>
    <property type="match status" value="1"/>
</dbReference>
<dbReference type="SUPFAM" id="SSF54593">
    <property type="entry name" value="Glyoxalase/Bleomycin resistance protein/Dihydroxybiphenyl dioxygenase"/>
    <property type="match status" value="1"/>
</dbReference>
<feature type="domain" description="VOC" evidence="1">
    <location>
        <begin position="20"/>
        <end position="134"/>
    </location>
</feature>
<accession>A0A212TG10</accession>
<organism evidence="2 3">
    <name type="scientific">Kytococcus aerolatus</name>
    <dbReference type="NCBI Taxonomy" id="592308"/>
    <lineage>
        <taxon>Bacteria</taxon>
        <taxon>Bacillati</taxon>
        <taxon>Actinomycetota</taxon>
        <taxon>Actinomycetes</taxon>
        <taxon>Micrococcales</taxon>
        <taxon>Kytococcaceae</taxon>
        <taxon>Kytococcus</taxon>
    </lineage>
</organism>
<proteinExistence type="predicted"/>
<evidence type="ECO:0000259" key="1">
    <source>
        <dbReference type="PROSITE" id="PS51819"/>
    </source>
</evidence>
<dbReference type="PROSITE" id="PS51819">
    <property type="entry name" value="VOC"/>
    <property type="match status" value="1"/>
</dbReference>
<keyword evidence="3" id="KW-1185">Reference proteome</keyword>